<feature type="compositionally biased region" description="Basic and acidic residues" evidence="1">
    <location>
        <begin position="1"/>
        <end position="11"/>
    </location>
</feature>
<evidence type="ECO:0000313" key="4">
    <source>
        <dbReference type="Proteomes" id="UP001310890"/>
    </source>
</evidence>
<dbReference type="Proteomes" id="UP001310890">
    <property type="component" value="Unassembled WGS sequence"/>
</dbReference>
<keyword evidence="2" id="KW-0812">Transmembrane</keyword>
<feature type="region of interest" description="Disordered" evidence="1">
    <location>
        <begin position="1"/>
        <end position="26"/>
    </location>
</feature>
<gene>
    <name evidence="3" type="ORF">LTR62_006481</name>
</gene>
<reference evidence="3" key="1">
    <citation type="submission" date="2023-08" db="EMBL/GenBank/DDBJ databases">
        <title>Black Yeasts Isolated from many extreme environments.</title>
        <authorList>
            <person name="Coleine C."/>
            <person name="Stajich J.E."/>
            <person name="Selbmann L."/>
        </authorList>
    </citation>
    <scope>NUCLEOTIDE SEQUENCE</scope>
    <source>
        <strain evidence="3">CCFEE 5401</strain>
    </source>
</reference>
<evidence type="ECO:0000313" key="3">
    <source>
        <dbReference type="EMBL" id="KAK5109874.1"/>
    </source>
</evidence>
<accession>A0AAN7TCG6</accession>
<evidence type="ECO:0000256" key="2">
    <source>
        <dbReference type="SAM" id="Phobius"/>
    </source>
</evidence>
<keyword evidence="2" id="KW-1133">Transmembrane helix</keyword>
<dbReference type="AlphaFoldDB" id="A0AAN7TCG6"/>
<protein>
    <submittedName>
        <fullName evidence="3">Uncharacterized protein</fullName>
    </submittedName>
</protein>
<dbReference type="EMBL" id="JAVRRL010000057">
    <property type="protein sequence ID" value="KAK5109874.1"/>
    <property type="molecule type" value="Genomic_DNA"/>
</dbReference>
<feature type="transmembrane region" description="Helical" evidence="2">
    <location>
        <begin position="38"/>
        <end position="59"/>
    </location>
</feature>
<sequence>MGTKPSKEPRPHPSSGPTSKDGTHPFWRRSHSSARLRYILASLLSATLFLLLLFAVAYLQRKATSLRDLKLQFRRYNASSNGQCNGPGSANAQIGRDEGFSNNTCRTWLQTSHEPFQSFIYWPQDDGFLLKWLQYANFTTVSRSTSWNLFPSCSVAVFSEPGCTGLNYTLAATEHFGRCKVLPAGWTGRSLRVQC</sequence>
<comment type="caution">
    <text evidence="3">The sequence shown here is derived from an EMBL/GenBank/DDBJ whole genome shotgun (WGS) entry which is preliminary data.</text>
</comment>
<name>A0AAN7TCG6_9PEZI</name>
<keyword evidence="2" id="KW-0472">Membrane</keyword>
<evidence type="ECO:0000256" key="1">
    <source>
        <dbReference type="SAM" id="MobiDB-lite"/>
    </source>
</evidence>
<proteinExistence type="predicted"/>
<organism evidence="3 4">
    <name type="scientific">Meristemomyces frigidus</name>
    <dbReference type="NCBI Taxonomy" id="1508187"/>
    <lineage>
        <taxon>Eukaryota</taxon>
        <taxon>Fungi</taxon>
        <taxon>Dikarya</taxon>
        <taxon>Ascomycota</taxon>
        <taxon>Pezizomycotina</taxon>
        <taxon>Dothideomycetes</taxon>
        <taxon>Dothideomycetidae</taxon>
        <taxon>Mycosphaerellales</taxon>
        <taxon>Teratosphaeriaceae</taxon>
        <taxon>Meristemomyces</taxon>
    </lineage>
</organism>